<protein>
    <submittedName>
        <fullName evidence="4">Response regulator</fullName>
    </submittedName>
</protein>
<evidence type="ECO:0000313" key="4">
    <source>
        <dbReference type="EMBL" id="MBJ7608923.1"/>
    </source>
</evidence>
<dbReference type="PANTHER" id="PTHR44591">
    <property type="entry name" value="STRESS RESPONSE REGULATOR PROTEIN 1"/>
    <property type="match status" value="1"/>
</dbReference>
<accession>A0A934KCL6</accession>
<dbReference type="GO" id="GO:0000160">
    <property type="term" value="P:phosphorelay signal transduction system"/>
    <property type="evidence" value="ECO:0007669"/>
    <property type="project" value="InterPro"/>
</dbReference>
<dbReference type="Gene3D" id="3.40.50.2300">
    <property type="match status" value="1"/>
</dbReference>
<feature type="modified residue" description="4-aspartylphosphate" evidence="2">
    <location>
        <position position="54"/>
    </location>
</feature>
<dbReference type="PROSITE" id="PS50110">
    <property type="entry name" value="RESPONSE_REGULATORY"/>
    <property type="match status" value="1"/>
</dbReference>
<evidence type="ECO:0000313" key="5">
    <source>
        <dbReference type="Proteomes" id="UP000614410"/>
    </source>
</evidence>
<sequence length="124" mass="13970">MEGKRVLLAEDHSDLRALLVITLDRGGFDVFQFEDGQAALDAISEVRPEALITDLTMPRLDGFALISASRRLPGYERLPTLVFTALDASDPRVKELKELPRLTVMQKPPSWRDLVPELERLIES</sequence>
<dbReference type="Proteomes" id="UP000614410">
    <property type="component" value="Unassembled WGS sequence"/>
</dbReference>
<dbReference type="InterPro" id="IPR050595">
    <property type="entry name" value="Bact_response_regulator"/>
</dbReference>
<proteinExistence type="predicted"/>
<dbReference type="AlphaFoldDB" id="A0A934KCL6"/>
<dbReference type="InterPro" id="IPR001789">
    <property type="entry name" value="Sig_transdc_resp-reg_receiver"/>
</dbReference>
<dbReference type="InterPro" id="IPR011006">
    <property type="entry name" value="CheY-like_superfamily"/>
</dbReference>
<name>A0A934KCL6_9BACT</name>
<keyword evidence="1 2" id="KW-0597">Phosphoprotein</keyword>
<comment type="caution">
    <text evidence="4">The sequence shown here is derived from an EMBL/GenBank/DDBJ whole genome shotgun (WGS) entry which is preliminary data.</text>
</comment>
<organism evidence="4 5">
    <name type="scientific">Candidatus Amunia macphersoniae</name>
    <dbReference type="NCBI Taxonomy" id="3127014"/>
    <lineage>
        <taxon>Bacteria</taxon>
        <taxon>Bacillati</taxon>
        <taxon>Candidatus Dormiibacterota</taxon>
        <taxon>Candidatus Dormibacteria</taxon>
        <taxon>Candidatus Aeolococcales</taxon>
        <taxon>Candidatus Aeolococcaceae</taxon>
        <taxon>Candidatus Amunia</taxon>
    </lineage>
</organism>
<dbReference type="EMBL" id="JAEKNN010000026">
    <property type="protein sequence ID" value="MBJ7608923.1"/>
    <property type="molecule type" value="Genomic_DNA"/>
</dbReference>
<evidence type="ECO:0000256" key="2">
    <source>
        <dbReference type="PROSITE-ProRule" id="PRU00169"/>
    </source>
</evidence>
<dbReference type="Pfam" id="PF00072">
    <property type="entry name" value="Response_reg"/>
    <property type="match status" value="1"/>
</dbReference>
<feature type="domain" description="Response regulatory" evidence="3">
    <location>
        <begin position="5"/>
        <end position="122"/>
    </location>
</feature>
<evidence type="ECO:0000259" key="3">
    <source>
        <dbReference type="PROSITE" id="PS50110"/>
    </source>
</evidence>
<dbReference type="PANTHER" id="PTHR44591:SF3">
    <property type="entry name" value="RESPONSE REGULATORY DOMAIN-CONTAINING PROTEIN"/>
    <property type="match status" value="1"/>
</dbReference>
<dbReference type="SUPFAM" id="SSF52172">
    <property type="entry name" value="CheY-like"/>
    <property type="match status" value="1"/>
</dbReference>
<gene>
    <name evidence="4" type="ORF">JF887_05770</name>
</gene>
<dbReference type="SMART" id="SM00448">
    <property type="entry name" value="REC"/>
    <property type="match status" value="1"/>
</dbReference>
<reference evidence="4 5" key="1">
    <citation type="submission" date="2020-10" db="EMBL/GenBank/DDBJ databases">
        <title>Ca. Dormibacterota MAGs.</title>
        <authorList>
            <person name="Montgomery K."/>
        </authorList>
    </citation>
    <scope>NUCLEOTIDE SEQUENCE [LARGE SCALE GENOMIC DNA]</scope>
    <source>
        <strain evidence="4">Mitchell_Peninsula_5</strain>
    </source>
</reference>
<evidence type="ECO:0000256" key="1">
    <source>
        <dbReference type="ARBA" id="ARBA00022553"/>
    </source>
</evidence>